<gene>
    <name evidence="11" type="ORF">BCV19_21835</name>
</gene>
<dbReference type="Proteomes" id="UP000235405">
    <property type="component" value="Unassembled WGS sequence"/>
</dbReference>
<dbReference type="GO" id="GO:0055085">
    <property type="term" value="P:transmembrane transport"/>
    <property type="evidence" value="ECO:0007669"/>
    <property type="project" value="InterPro"/>
</dbReference>
<dbReference type="PANTHER" id="PTHR33446:SF14">
    <property type="entry name" value="PROTEIN TONB"/>
    <property type="match status" value="1"/>
</dbReference>
<evidence type="ECO:0000256" key="2">
    <source>
        <dbReference type="ARBA" id="ARBA00006555"/>
    </source>
</evidence>
<sequence>MLLSLPKTSKPKWVSILLAAMIINLVLVTLLHLLISTHDVSPDRIKHPTYVQTISAHKKQEDLEVSKPIVAASAPTSAPSRPALVNFSIPDMESLVTLPEVTFKPSDELDVHLTFDFSYSGQGVQQGSDFQTKVVVAKPTYQISPTYPAKAKRNGIEGHIIFSLLINQQGKPTQYEIVEETPKGVFLRSSLRSVMRWKFVPPKSGEQWQQVTVNYSLED</sequence>
<feature type="domain" description="TonB C-terminal" evidence="10">
    <location>
        <begin position="132"/>
        <end position="219"/>
    </location>
</feature>
<evidence type="ECO:0000256" key="1">
    <source>
        <dbReference type="ARBA" id="ARBA00004383"/>
    </source>
</evidence>
<dbReference type="GO" id="GO:0015031">
    <property type="term" value="P:protein transport"/>
    <property type="evidence" value="ECO:0007669"/>
    <property type="project" value="UniProtKB-KW"/>
</dbReference>
<dbReference type="PROSITE" id="PS52015">
    <property type="entry name" value="TONB_CTD"/>
    <property type="match status" value="1"/>
</dbReference>
<dbReference type="PANTHER" id="PTHR33446">
    <property type="entry name" value="PROTEIN TONB-RELATED"/>
    <property type="match status" value="1"/>
</dbReference>
<name>A0A1C3IJ27_VIBSP</name>
<protein>
    <recommendedName>
        <fullName evidence="10">TonB C-terminal domain-containing protein</fullName>
    </recommendedName>
</protein>
<dbReference type="Gene3D" id="3.30.2420.10">
    <property type="entry name" value="TonB"/>
    <property type="match status" value="1"/>
</dbReference>
<dbReference type="SUPFAM" id="SSF74653">
    <property type="entry name" value="TolA/TonB C-terminal domain"/>
    <property type="match status" value="1"/>
</dbReference>
<evidence type="ECO:0000256" key="9">
    <source>
        <dbReference type="ARBA" id="ARBA00023136"/>
    </source>
</evidence>
<accession>A0A1C3IJ27</accession>
<evidence type="ECO:0000256" key="8">
    <source>
        <dbReference type="ARBA" id="ARBA00022989"/>
    </source>
</evidence>
<keyword evidence="3" id="KW-0813">Transport</keyword>
<keyword evidence="8" id="KW-1133">Transmembrane helix</keyword>
<evidence type="ECO:0000256" key="3">
    <source>
        <dbReference type="ARBA" id="ARBA00022448"/>
    </source>
</evidence>
<evidence type="ECO:0000313" key="12">
    <source>
        <dbReference type="Proteomes" id="UP000235405"/>
    </source>
</evidence>
<comment type="subcellular location">
    <subcellularLocation>
        <location evidence="1">Cell inner membrane</location>
        <topology evidence="1">Single-pass membrane protein</topology>
        <orientation evidence="1">Periplasmic side</orientation>
    </subcellularLocation>
</comment>
<organism evidence="11 12">
    <name type="scientific">Vibrio splendidus</name>
    <dbReference type="NCBI Taxonomy" id="29497"/>
    <lineage>
        <taxon>Bacteria</taxon>
        <taxon>Pseudomonadati</taxon>
        <taxon>Pseudomonadota</taxon>
        <taxon>Gammaproteobacteria</taxon>
        <taxon>Vibrionales</taxon>
        <taxon>Vibrionaceae</taxon>
        <taxon>Vibrio</taxon>
    </lineage>
</organism>
<dbReference type="InterPro" id="IPR006260">
    <property type="entry name" value="TonB/TolA_C"/>
</dbReference>
<dbReference type="EMBL" id="MCSW01000024">
    <property type="protein sequence ID" value="PMF33551.1"/>
    <property type="molecule type" value="Genomic_DNA"/>
</dbReference>
<keyword evidence="6" id="KW-0812">Transmembrane</keyword>
<dbReference type="Pfam" id="PF03544">
    <property type="entry name" value="TonB_C"/>
    <property type="match status" value="1"/>
</dbReference>
<evidence type="ECO:0000256" key="5">
    <source>
        <dbReference type="ARBA" id="ARBA00022519"/>
    </source>
</evidence>
<dbReference type="RefSeq" id="WP_065681243.1">
    <property type="nucleotide sequence ID" value="NZ_CAWQXJ010000022.1"/>
</dbReference>
<dbReference type="InterPro" id="IPR037682">
    <property type="entry name" value="TonB_C"/>
</dbReference>
<reference evidence="12" key="1">
    <citation type="submission" date="2016-07" db="EMBL/GenBank/DDBJ databases">
        <title>Nontailed viruses are major unrecognized killers of bacteria in the ocean.</title>
        <authorList>
            <person name="Kauffman K."/>
            <person name="Hussain F."/>
            <person name="Yang J."/>
            <person name="Arevalo P."/>
            <person name="Brown J."/>
            <person name="Cutler M."/>
            <person name="Kelly L."/>
            <person name="Polz M.F."/>
        </authorList>
    </citation>
    <scope>NUCLEOTIDE SEQUENCE [LARGE SCALE GENOMIC DNA]</scope>
    <source>
        <strain evidence="12">10N.286.54.F3</strain>
    </source>
</reference>
<dbReference type="InterPro" id="IPR051045">
    <property type="entry name" value="TonB-dependent_transducer"/>
</dbReference>
<comment type="similarity">
    <text evidence="2">Belongs to the TonB family.</text>
</comment>
<evidence type="ECO:0000256" key="6">
    <source>
        <dbReference type="ARBA" id="ARBA00022692"/>
    </source>
</evidence>
<dbReference type="NCBIfam" id="TIGR01352">
    <property type="entry name" value="tonB_Cterm"/>
    <property type="match status" value="1"/>
</dbReference>
<comment type="caution">
    <text evidence="11">The sequence shown here is derived from an EMBL/GenBank/DDBJ whole genome shotgun (WGS) entry which is preliminary data.</text>
</comment>
<evidence type="ECO:0000256" key="7">
    <source>
        <dbReference type="ARBA" id="ARBA00022927"/>
    </source>
</evidence>
<keyword evidence="7" id="KW-0653">Protein transport</keyword>
<evidence type="ECO:0000256" key="4">
    <source>
        <dbReference type="ARBA" id="ARBA00022475"/>
    </source>
</evidence>
<keyword evidence="5" id="KW-0997">Cell inner membrane</keyword>
<dbReference type="GO" id="GO:0005886">
    <property type="term" value="C:plasma membrane"/>
    <property type="evidence" value="ECO:0007669"/>
    <property type="project" value="UniProtKB-SubCell"/>
</dbReference>
<keyword evidence="9" id="KW-0472">Membrane</keyword>
<evidence type="ECO:0000259" key="10">
    <source>
        <dbReference type="PROSITE" id="PS52015"/>
    </source>
</evidence>
<evidence type="ECO:0000313" key="11">
    <source>
        <dbReference type="EMBL" id="PMF33551.1"/>
    </source>
</evidence>
<dbReference type="AlphaFoldDB" id="A0A1C3IJ27"/>
<keyword evidence="4" id="KW-1003">Cell membrane</keyword>
<proteinExistence type="inferred from homology"/>